<dbReference type="PANTHER" id="PTHR20842">
    <property type="entry name" value="PROTEASE S51 ALPHA-ASPARTYL DIPEPTIDASE"/>
    <property type="match status" value="1"/>
</dbReference>
<dbReference type="EMBL" id="CP025544">
    <property type="protein sequence ID" value="AXK60367.1"/>
    <property type="molecule type" value="Genomic_DNA"/>
</dbReference>
<dbReference type="Gene3D" id="3.40.50.880">
    <property type="match status" value="1"/>
</dbReference>
<evidence type="ECO:0000313" key="6">
    <source>
        <dbReference type="Proteomes" id="UP000254834"/>
    </source>
</evidence>
<comment type="similarity">
    <text evidence="1">Belongs to the peptidase S51 family.</text>
</comment>
<name>A0A345ZAQ0_9BACT</name>
<sequence length="246" mass="27652">MIQQKFIAIGGGSGLNKKVHSKINQRIIELSGKPHPSILFIPTASRDDADYTERFIDYFQHRGAQVDVLYLCKIKPTYAQMQEKFDRADIIYVGGGNTLFMMNLLRKLEVDKLLQQAWHAGKLLCGVSAGSICWFDAGNSDSRKDNNPDADYIKVTALGFMNAMNCPHYDSEQGRKASFKKMLRKYPGVGVALEDHAALEVVGTTYTIITSNDTAQGYKVYWKDGLFYEEPLTQKPNQLLDNLLAK</sequence>
<keyword evidence="2" id="KW-0645">Protease</keyword>
<dbReference type="OrthoDB" id="9778515at2"/>
<accession>A0A345ZAQ0</accession>
<dbReference type="GO" id="GO:0008236">
    <property type="term" value="F:serine-type peptidase activity"/>
    <property type="evidence" value="ECO:0007669"/>
    <property type="project" value="UniProtKB-KW"/>
</dbReference>
<proteinExistence type="inferred from homology"/>
<dbReference type="KEGG" id="cdes:C0J27_01200"/>
<dbReference type="SUPFAM" id="SSF52317">
    <property type="entry name" value="Class I glutamine amidotransferase-like"/>
    <property type="match status" value="1"/>
</dbReference>
<evidence type="ECO:0000256" key="4">
    <source>
        <dbReference type="ARBA" id="ARBA00022825"/>
    </source>
</evidence>
<evidence type="ECO:0000313" key="5">
    <source>
        <dbReference type="EMBL" id="AXK60367.1"/>
    </source>
</evidence>
<dbReference type="InterPro" id="IPR005320">
    <property type="entry name" value="Peptidase_S51"/>
</dbReference>
<keyword evidence="4" id="KW-0720">Serine protease</keyword>
<dbReference type="RefSeq" id="WP_115585382.1">
    <property type="nucleotide sequence ID" value="NZ_CP025544.1"/>
</dbReference>
<dbReference type="CDD" id="cd03146">
    <property type="entry name" value="GAT1_Peptidase_E"/>
    <property type="match status" value="1"/>
</dbReference>
<dbReference type="AlphaFoldDB" id="A0A345ZAQ0"/>
<dbReference type="Pfam" id="PF03575">
    <property type="entry name" value="Peptidase_S51"/>
    <property type="match status" value="1"/>
</dbReference>
<evidence type="ECO:0000256" key="1">
    <source>
        <dbReference type="ARBA" id="ARBA00006534"/>
    </source>
</evidence>
<dbReference type="InterPro" id="IPR029062">
    <property type="entry name" value="Class_I_gatase-like"/>
</dbReference>
<dbReference type="Proteomes" id="UP000254834">
    <property type="component" value="Chromosome"/>
</dbReference>
<organism evidence="5 6">
    <name type="scientific">Candidatus Chromulinivorax destructor</name>
    <dbReference type="NCBI Taxonomy" id="2066483"/>
    <lineage>
        <taxon>Bacteria</taxon>
        <taxon>Candidatus Babelota</taxon>
        <taxon>Candidatus Babeliae</taxon>
        <taxon>Candidatus Babeliales</taxon>
        <taxon>Candidatus Chromulinivoraceae</taxon>
        <taxon>Candidatus Chromulinivorax</taxon>
    </lineage>
</organism>
<gene>
    <name evidence="5" type="ORF">C0J27_01200</name>
</gene>
<evidence type="ECO:0000256" key="3">
    <source>
        <dbReference type="ARBA" id="ARBA00022801"/>
    </source>
</evidence>
<protein>
    <submittedName>
        <fullName evidence="5">Peptidase E</fullName>
    </submittedName>
</protein>
<evidence type="ECO:0000256" key="2">
    <source>
        <dbReference type="ARBA" id="ARBA00022670"/>
    </source>
</evidence>
<dbReference type="PANTHER" id="PTHR20842:SF0">
    <property type="entry name" value="ALPHA-ASPARTYL DIPEPTIDASE"/>
    <property type="match status" value="1"/>
</dbReference>
<reference evidence="5 6" key="1">
    <citation type="submission" date="2017-12" db="EMBL/GenBank/DDBJ databases">
        <title>Chromulinavorax destructans is a abundant pathogen of dominant heterotrophic picoflagllates.</title>
        <authorList>
            <person name="Deeg C.M."/>
            <person name="Zimmer M."/>
            <person name="Suttle C.A."/>
        </authorList>
    </citation>
    <scope>NUCLEOTIDE SEQUENCE [LARGE SCALE GENOMIC DNA]</scope>
    <source>
        <strain evidence="5 6">SeV1</strain>
    </source>
</reference>
<keyword evidence="3" id="KW-0378">Hydrolase</keyword>
<keyword evidence="6" id="KW-1185">Reference proteome</keyword>
<dbReference type="GO" id="GO:0006508">
    <property type="term" value="P:proteolysis"/>
    <property type="evidence" value="ECO:0007669"/>
    <property type="project" value="UniProtKB-KW"/>
</dbReference>